<keyword evidence="2" id="KW-1185">Reference proteome</keyword>
<evidence type="ECO:0000313" key="1">
    <source>
        <dbReference type="EMBL" id="EHJ08274.1"/>
    </source>
</evidence>
<dbReference type="EMBL" id="AEUN01000347">
    <property type="protein sequence ID" value="EHJ08274.1"/>
    <property type="molecule type" value="Genomic_DNA"/>
</dbReference>
<dbReference type="OrthoDB" id="2411143at2"/>
<comment type="caution">
    <text evidence="1">The sequence shown here is derived from an EMBL/GenBank/DDBJ whole genome shotgun (WGS) entry which is preliminary data.</text>
</comment>
<proteinExistence type="predicted"/>
<organism evidence="1 2">
    <name type="scientific">Staphylococcus simiae CCM 7213 = CCUG 51256</name>
    <dbReference type="NCBI Taxonomy" id="911238"/>
    <lineage>
        <taxon>Bacteria</taxon>
        <taxon>Bacillati</taxon>
        <taxon>Bacillota</taxon>
        <taxon>Bacilli</taxon>
        <taxon>Bacillales</taxon>
        <taxon>Staphylococcaceae</taxon>
        <taxon>Staphylococcus</taxon>
    </lineage>
</organism>
<dbReference type="Proteomes" id="UP000005413">
    <property type="component" value="Unassembled WGS sequence"/>
</dbReference>
<dbReference type="RefSeq" id="WP_002463049.1">
    <property type="nucleotide sequence ID" value="NZ_AEUN01000347.1"/>
</dbReference>
<gene>
    <name evidence="1" type="ORF">SS7213T_04936</name>
</gene>
<evidence type="ECO:0008006" key="3">
    <source>
        <dbReference type="Google" id="ProtNLM"/>
    </source>
</evidence>
<sequence>METTISKLDKQIEERLKGVTDYEPIRMNQRLGQLLDNYDIPDVAKLACLTIDTSMRHLDDVTYNQLSKHSILIGDLISAHFYTLLAEIDDSNFQYKISKAIVEVNELKSSLHQQVLNREEIMQAIIKIETVFPYITISHFGIIEDETTIYNYLFEDMSDYYPSYFKEYKQSEVKEYLSTIQKSYLKSRGN</sequence>
<dbReference type="Gene3D" id="1.20.120.1450">
    <property type="match status" value="1"/>
</dbReference>
<protein>
    <recommendedName>
        <fullName evidence="3">Heptaprenyl pyrophosphate synthase subunit A</fullName>
    </recommendedName>
</protein>
<name>G5JHQ5_9STAP</name>
<dbReference type="PATRIC" id="fig|911238.3.peg.824"/>
<dbReference type="Pfam" id="PF22538">
    <property type="entry name" value="HexPS-like"/>
    <property type="match status" value="1"/>
</dbReference>
<evidence type="ECO:0000313" key="2">
    <source>
        <dbReference type="Proteomes" id="UP000005413"/>
    </source>
</evidence>
<accession>G5JHQ5</accession>
<reference evidence="1 2" key="1">
    <citation type="journal article" date="2012" name="BMC Genomics">
        <title>Comparative genomic analysis of the genus Staphylococcus including Staphylococcus aureus and its newly described sister species Staphylococcus simiae.</title>
        <authorList>
            <person name="Suzuki H."/>
            <person name="Lefebure T."/>
            <person name="Pavinski Bitar P."/>
            <person name="Stanhope M.J."/>
        </authorList>
    </citation>
    <scope>NUCLEOTIDE SEQUENCE [LARGE SCALE GENOMIC DNA]</scope>
    <source>
        <strain evidence="1 2">CCM 7213</strain>
    </source>
</reference>
<dbReference type="AlphaFoldDB" id="G5JHQ5"/>